<dbReference type="RefSeq" id="WP_211549187.1">
    <property type="nucleotide sequence ID" value="NZ_JAGTUF010000011.1"/>
</dbReference>
<dbReference type="Proteomes" id="UP000680714">
    <property type="component" value="Unassembled WGS sequence"/>
</dbReference>
<sequence>MNTITDNPTAAARRFLHVWTTMLGLTDRPDRPRVEQLVKDAYREAGLPHPRHIIWCASPLTMAWARSVFPLVADDPVGPNVTDQLVHGPMQRARTAARVGKGELAMLCGDLERGVLAATKPREQALWDALACDDLPFPDQPSWIKGSVAGTVTLHTPCKAAEVMAASPRYQGIGDAVPGAATPGTIALSFLRRRIGLMAETEGVAPLLDLLTETHMLIAHANVCYISEPPVLIDEQGAYYVDGWELAC</sequence>
<name>A0ABS5IE37_9PROT</name>
<reference evidence="1 2" key="1">
    <citation type="submission" date="2021-04" db="EMBL/GenBank/DDBJ databases">
        <title>Magnetospirillum sulfuroxidans sp. nov., a facultative chemolithoautotrophic sulfur-oxidizing alphaproteobacterium isolated from freshwater sediment and proposals for Paramagetospirillum gen. nov., and Magnetospirillaceae fam. nov.</title>
        <authorList>
            <person name="Koziaeva V."/>
            <person name="Geelhoed J.S."/>
            <person name="Sorokin D.Y."/>
            <person name="Grouzdev D.S."/>
        </authorList>
    </citation>
    <scope>NUCLEOTIDE SEQUENCE [LARGE SCALE GENOMIC DNA]</scope>
    <source>
        <strain evidence="1 2">J10</strain>
    </source>
</reference>
<gene>
    <name evidence="1" type="ORF">KEC16_11970</name>
</gene>
<organism evidence="1 2">
    <name type="scientific">Magnetospirillum sulfuroxidans</name>
    <dbReference type="NCBI Taxonomy" id="611300"/>
    <lineage>
        <taxon>Bacteria</taxon>
        <taxon>Pseudomonadati</taxon>
        <taxon>Pseudomonadota</taxon>
        <taxon>Alphaproteobacteria</taxon>
        <taxon>Rhodospirillales</taxon>
        <taxon>Rhodospirillaceae</taxon>
        <taxon>Magnetospirillum</taxon>
    </lineage>
</organism>
<protein>
    <submittedName>
        <fullName evidence="1">Uncharacterized protein</fullName>
    </submittedName>
</protein>
<evidence type="ECO:0000313" key="2">
    <source>
        <dbReference type="Proteomes" id="UP000680714"/>
    </source>
</evidence>
<evidence type="ECO:0000313" key="1">
    <source>
        <dbReference type="EMBL" id="MBR9972432.1"/>
    </source>
</evidence>
<keyword evidence="2" id="KW-1185">Reference proteome</keyword>
<dbReference type="EMBL" id="JAGTUF010000011">
    <property type="protein sequence ID" value="MBR9972432.1"/>
    <property type="molecule type" value="Genomic_DNA"/>
</dbReference>
<comment type="caution">
    <text evidence="1">The sequence shown here is derived from an EMBL/GenBank/DDBJ whole genome shotgun (WGS) entry which is preliminary data.</text>
</comment>
<accession>A0ABS5IE37</accession>
<proteinExistence type="predicted"/>